<evidence type="ECO:0000313" key="1">
    <source>
        <dbReference type="EMBL" id="CAG8544080.1"/>
    </source>
</evidence>
<keyword evidence="2" id="KW-1185">Reference proteome</keyword>
<reference evidence="1" key="1">
    <citation type="submission" date="2021-06" db="EMBL/GenBank/DDBJ databases">
        <authorList>
            <person name="Kallberg Y."/>
            <person name="Tangrot J."/>
            <person name="Rosling A."/>
        </authorList>
    </citation>
    <scope>NUCLEOTIDE SEQUENCE</scope>
    <source>
        <strain evidence="1">CL356</strain>
    </source>
</reference>
<sequence length="127" mass="14339">MNKKKDVDLQTSINKFDSMLELVENLRGSFNIICDYLDETWKVAGFPGGFERGKGDNVAKSVDLDKFSTMNDACVDMLDKICNLAKSSVGELEYARNLATAWADNAGIPDKKYVLHFYVHELFFKEA</sequence>
<accession>A0ACA9LR07</accession>
<comment type="caution">
    <text evidence="1">The sequence shown here is derived from an EMBL/GenBank/DDBJ whole genome shotgun (WGS) entry which is preliminary data.</text>
</comment>
<protein>
    <submittedName>
        <fullName evidence="1">7251_t:CDS:1</fullName>
    </submittedName>
</protein>
<dbReference type="Proteomes" id="UP000789525">
    <property type="component" value="Unassembled WGS sequence"/>
</dbReference>
<dbReference type="EMBL" id="CAJVPT010007731">
    <property type="protein sequence ID" value="CAG8544080.1"/>
    <property type="molecule type" value="Genomic_DNA"/>
</dbReference>
<name>A0ACA9LR07_9GLOM</name>
<organism evidence="1 2">
    <name type="scientific">Acaulospora colombiana</name>
    <dbReference type="NCBI Taxonomy" id="27376"/>
    <lineage>
        <taxon>Eukaryota</taxon>
        <taxon>Fungi</taxon>
        <taxon>Fungi incertae sedis</taxon>
        <taxon>Mucoromycota</taxon>
        <taxon>Glomeromycotina</taxon>
        <taxon>Glomeromycetes</taxon>
        <taxon>Diversisporales</taxon>
        <taxon>Acaulosporaceae</taxon>
        <taxon>Acaulospora</taxon>
    </lineage>
</organism>
<proteinExistence type="predicted"/>
<evidence type="ECO:0000313" key="2">
    <source>
        <dbReference type="Proteomes" id="UP000789525"/>
    </source>
</evidence>
<gene>
    <name evidence="1" type="ORF">ACOLOM_LOCUS4582</name>
</gene>